<evidence type="ECO:0000313" key="1">
    <source>
        <dbReference type="EMBL" id="EPI11780.1"/>
    </source>
</evidence>
<evidence type="ECO:0008006" key="3">
    <source>
        <dbReference type="Google" id="ProtNLM"/>
    </source>
</evidence>
<dbReference type="AlphaFoldDB" id="A0ABC9TND8"/>
<evidence type="ECO:0000313" key="2">
    <source>
        <dbReference type="Proteomes" id="UP000015750"/>
    </source>
</evidence>
<name>A0ABC9TND8_ENTFL</name>
<gene>
    <name evidence="1" type="ORF">D358_00193</name>
</gene>
<proteinExistence type="predicted"/>
<dbReference type="RefSeq" id="WP_016626904.1">
    <property type="nucleotide sequence ID" value="NZ_KE351878.1"/>
</dbReference>
<comment type="caution">
    <text evidence="1">The sequence shown here is derived from an EMBL/GenBank/DDBJ whole genome shotgun (WGS) entry which is preliminary data.</text>
</comment>
<protein>
    <recommendedName>
        <fullName evidence="3">Transmembrane protein</fullName>
    </recommendedName>
</protein>
<accession>A0ABC9TND8</accession>
<reference evidence="1 2" key="1">
    <citation type="submission" date="2013-06" db="EMBL/GenBank/DDBJ databases">
        <authorList>
            <person name="Weinstock G."/>
            <person name="Sodergren E."/>
            <person name="Lobos E.A."/>
            <person name="Fulton L."/>
            <person name="Fulton R."/>
            <person name="Courtney L."/>
            <person name="Fronick C."/>
            <person name="O'Laughlin M."/>
            <person name="Godfrey J."/>
            <person name="Wilson R.M."/>
            <person name="Miner T."/>
            <person name="Farmer C."/>
            <person name="Delehaunty K."/>
            <person name="Cordes M."/>
            <person name="Minx P."/>
            <person name="Tomlinson C."/>
            <person name="Chen J."/>
            <person name="Wollam A."/>
            <person name="Pepin K.H."/>
            <person name="Bhonagiri V."/>
            <person name="Zhang X."/>
            <person name="Warren W."/>
            <person name="Mitreva M."/>
            <person name="Mardis E.R."/>
            <person name="Wilson R.K."/>
        </authorList>
    </citation>
    <scope>NUCLEOTIDE SEQUENCE [LARGE SCALE GENOMIC DNA]</scope>
    <source>
        <strain evidence="1 2">RP2S-4</strain>
    </source>
</reference>
<dbReference type="Proteomes" id="UP000015750">
    <property type="component" value="Unassembled WGS sequence"/>
</dbReference>
<organism evidence="1 2">
    <name type="scientific">Enterococcus faecalis RP2S-4</name>
    <dbReference type="NCBI Taxonomy" id="1244145"/>
    <lineage>
        <taxon>Bacteria</taxon>
        <taxon>Bacillati</taxon>
        <taxon>Bacillota</taxon>
        <taxon>Bacilli</taxon>
        <taxon>Lactobacillales</taxon>
        <taxon>Enterococcaceae</taxon>
        <taxon>Enterococcus</taxon>
    </lineage>
</organism>
<sequence>MYSYITSLLFLFVFCLFHFYQPVKNKRVISYFLNETNQAQLLKQCYYDQSFRQETLDQLRKIKQRLKYQMEEEIHKQIKLNVQLNDGGEHFLLWSFQYEQLEELQEKIINDEYVKELMILDPTERHLDDWDLF</sequence>
<dbReference type="EMBL" id="ATIR01000007">
    <property type="protein sequence ID" value="EPI11780.1"/>
    <property type="molecule type" value="Genomic_DNA"/>
</dbReference>